<sequence>MDGRAPNCCICSSRVQIKRTLKKYYQSIYTCTVLLYERGRLMDRLNCENAKTLTTKATLKPRKKEVKKKTVKVPHLEKLHILPKTTISQEYLQTVLAEANHLITKSMIKKVLIISYFNSGSPKIGDILSQHPDVFFLNEPLYPFDSTPQRDGEEPISRRTISEATDYLSDVFECRLLESRMGYSEETNKKMAKKAYRDCSEQQSNVSECVQETCRSKNLVLAKVIRVYMQDIQGFLEKNRGRVKVILLQRDPRVNLHMRNRKVNSGSWTSGSDMFFQGRSLCSRMLNDVMNAKRLEGSGHDGFFKIVLFEHFLKNPESVLKGILSFIGLSSDPETVKMLLKNANAYKQLQKAKLNRWEWIPEDDEGLSVDKACKFFYKTSLYNPMVQTPGMVQRYNLCQYCD</sequence>
<dbReference type="SUPFAM" id="SSF52540">
    <property type="entry name" value="P-loop containing nucleoside triphosphate hydrolases"/>
    <property type="match status" value="1"/>
</dbReference>
<comment type="caution">
    <text evidence="2">The sequence shown here is derived from an EMBL/GenBank/DDBJ whole genome shotgun (WGS) entry which is preliminary data.</text>
</comment>
<dbReference type="GO" id="GO:0006044">
    <property type="term" value="P:N-acetylglucosamine metabolic process"/>
    <property type="evidence" value="ECO:0007669"/>
    <property type="project" value="TreeGrafter"/>
</dbReference>
<dbReference type="GO" id="GO:0006790">
    <property type="term" value="P:sulfur compound metabolic process"/>
    <property type="evidence" value="ECO:0007669"/>
    <property type="project" value="TreeGrafter"/>
</dbReference>
<dbReference type="AlphaFoldDB" id="A0AAV6VX17"/>
<accession>A0AAV6VX17</accession>
<dbReference type="GO" id="GO:0001517">
    <property type="term" value="F:N-acetylglucosamine 6-O-sulfotransferase activity"/>
    <property type="evidence" value="ECO:0007669"/>
    <property type="project" value="TreeGrafter"/>
</dbReference>
<protein>
    <recommendedName>
        <fullName evidence="1">Sulfotransferase domain-containing protein</fullName>
    </recommendedName>
</protein>
<dbReference type="Gene3D" id="3.40.50.300">
    <property type="entry name" value="P-loop containing nucleotide triphosphate hydrolases"/>
    <property type="match status" value="1"/>
</dbReference>
<organism evidence="2 3">
    <name type="scientific">Oedothorax gibbosus</name>
    <dbReference type="NCBI Taxonomy" id="931172"/>
    <lineage>
        <taxon>Eukaryota</taxon>
        <taxon>Metazoa</taxon>
        <taxon>Ecdysozoa</taxon>
        <taxon>Arthropoda</taxon>
        <taxon>Chelicerata</taxon>
        <taxon>Arachnida</taxon>
        <taxon>Araneae</taxon>
        <taxon>Araneomorphae</taxon>
        <taxon>Entelegynae</taxon>
        <taxon>Araneoidea</taxon>
        <taxon>Linyphiidae</taxon>
        <taxon>Erigoninae</taxon>
        <taxon>Oedothorax</taxon>
    </lineage>
</organism>
<proteinExistence type="predicted"/>
<dbReference type="PANTHER" id="PTHR10704">
    <property type="entry name" value="CARBOHYDRATE SULFOTRANSFERASE"/>
    <property type="match status" value="1"/>
</dbReference>
<dbReference type="InterPro" id="IPR027417">
    <property type="entry name" value="P-loop_NTPase"/>
</dbReference>
<reference evidence="2 3" key="1">
    <citation type="journal article" date="2022" name="Nat. Ecol. Evol.">
        <title>A masculinizing supergene underlies an exaggerated male reproductive morph in a spider.</title>
        <authorList>
            <person name="Hendrickx F."/>
            <person name="De Corte Z."/>
            <person name="Sonet G."/>
            <person name="Van Belleghem S.M."/>
            <person name="Kostlbacher S."/>
            <person name="Vangestel C."/>
        </authorList>
    </citation>
    <scope>NUCLEOTIDE SEQUENCE [LARGE SCALE GENOMIC DNA]</scope>
    <source>
        <strain evidence="2">W744_W776</strain>
    </source>
</reference>
<feature type="domain" description="Sulfotransferase" evidence="1">
    <location>
        <begin position="110"/>
        <end position="363"/>
    </location>
</feature>
<evidence type="ECO:0000259" key="1">
    <source>
        <dbReference type="Pfam" id="PF00685"/>
    </source>
</evidence>
<evidence type="ECO:0000313" key="2">
    <source>
        <dbReference type="EMBL" id="KAG8200758.1"/>
    </source>
</evidence>
<dbReference type="Proteomes" id="UP000827092">
    <property type="component" value="Unassembled WGS sequence"/>
</dbReference>
<gene>
    <name evidence="2" type="ORF">JTE90_006343</name>
</gene>
<dbReference type="InterPro" id="IPR051135">
    <property type="entry name" value="Gal/GlcNAc/GalNAc_ST"/>
</dbReference>
<dbReference type="Pfam" id="PF00685">
    <property type="entry name" value="Sulfotransfer_1"/>
    <property type="match status" value="1"/>
</dbReference>
<keyword evidence="3" id="KW-1185">Reference proteome</keyword>
<name>A0AAV6VX17_9ARAC</name>
<dbReference type="InterPro" id="IPR000863">
    <property type="entry name" value="Sulfotransferase_dom"/>
</dbReference>
<dbReference type="PANTHER" id="PTHR10704:SF44">
    <property type="entry name" value="LD35051P-RELATED"/>
    <property type="match status" value="1"/>
</dbReference>
<dbReference type="EMBL" id="JAFNEN010000013">
    <property type="protein sequence ID" value="KAG8200758.1"/>
    <property type="molecule type" value="Genomic_DNA"/>
</dbReference>
<evidence type="ECO:0000313" key="3">
    <source>
        <dbReference type="Proteomes" id="UP000827092"/>
    </source>
</evidence>